<keyword evidence="8" id="KW-1185">Reference proteome</keyword>
<dbReference type="Gene3D" id="1.10.10.10">
    <property type="entry name" value="Winged helix-like DNA-binding domain superfamily/Winged helix DNA-binding domain"/>
    <property type="match status" value="1"/>
</dbReference>
<evidence type="ECO:0000256" key="5">
    <source>
        <dbReference type="SAM" id="MobiDB-lite"/>
    </source>
</evidence>
<dbReference type="InterPro" id="IPR036390">
    <property type="entry name" value="WH_DNA-bd_sf"/>
</dbReference>
<keyword evidence="2" id="KW-0805">Transcription regulation</keyword>
<evidence type="ECO:0000313" key="8">
    <source>
        <dbReference type="Proteomes" id="UP000263377"/>
    </source>
</evidence>
<keyword evidence="4" id="KW-0804">Transcription</keyword>
<evidence type="ECO:0000313" key="7">
    <source>
        <dbReference type="EMBL" id="RGD55780.1"/>
    </source>
</evidence>
<evidence type="ECO:0000256" key="1">
    <source>
        <dbReference type="ARBA" id="ARBA00009437"/>
    </source>
</evidence>
<dbReference type="InterPro" id="IPR005119">
    <property type="entry name" value="LysR_subst-bd"/>
</dbReference>
<dbReference type="GO" id="GO:0003700">
    <property type="term" value="F:DNA-binding transcription factor activity"/>
    <property type="evidence" value="ECO:0007669"/>
    <property type="project" value="InterPro"/>
</dbReference>
<dbReference type="PANTHER" id="PTHR30346:SF29">
    <property type="entry name" value="LYSR SUBSTRATE-BINDING"/>
    <property type="match status" value="1"/>
</dbReference>
<dbReference type="CDD" id="cd05466">
    <property type="entry name" value="PBP2_LTTR_substrate"/>
    <property type="match status" value="1"/>
</dbReference>
<evidence type="ECO:0000259" key="6">
    <source>
        <dbReference type="PROSITE" id="PS50931"/>
    </source>
</evidence>
<dbReference type="Gene3D" id="3.40.190.10">
    <property type="entry name" value="Periplasmic binding protein-like II"/>
    <property type="match status" value="3"/>
</dbReference>
<dbReference type="PRINTS" id="PR00039">
    <property type="entry name" value="HTHLYSR"/>
</dbReference>
<keyword evidence="3" id="KW-0238">DNA-binding</keyword>
<feature type="region of interest" description="Disordered" evidence="5">
    <location>
        <begin position="198"/>
        <end position="225"/>
    </location>
</feature>
<evidence type="ECO:0000256" key="4">
    <source>
        <dbReference type="ARBA" id="ARBA00023163"/>
    </source>
</evidence>
<dbReference type="PANTHER" id="PTHR30346">
    <property type="entry name" value="TRANSCRIPTIONAL DUAL REGULATOR HCAR-RELATED"/>
    <property type="match status" value="1"/>
</dbReference>
<dbReference type="SUPFAM" id="SSF53850">
    <property type="entry name" value="Periplasmic binding protein-like II"/>
    <property type="match status" value="1"/>
</dbReference>
<dbReference type="FunFam" id="1.10.10.10:FF:000001">
    <property type="entry name" value="LysR family transcriptional regulator"/>
    <property type="match status" value="1"/>
</dbReference>
<organism evidence="7 8">
    <name type="scientific">Kitasatospora xanthocidica</name>
    <dbReference type="NCBI Taxonomy" id="83382"/>
    <lineage>
        <taxon>Bacteria</taxon>
        <taxon>Bacillati</taxon>
        <taxon>Actinomycetota</taxon>
        <taxon>Actinomycetes</taxon>
        <taxon>Kitasatosporales</taxon>
        <taxon>Streptomycetaceae</taxon>
        <taxon>Kitasatospora</taxon>
    </lineage>
</organism>
<comment type="caution">
    <text evidence="7">The sequence shown here is derived from an EMBL/GenBank/DDBJ whole genome shotgun (WGS) entry which is preliminary data.</text>
</comment>
<dbReference type="RefSeq" id="WP_117493058.1">
    <property type="nucleotide sequence ID" value="NZ_QVIG01000003.1"/>
</dbReference>
<dbReference type="AlphaFoldDB" id="A0A372ZJZ7"/>
<evidence type="ECO:0000256" key="2">
    <source>
        <dbReference type="ARBA" id="ARBA00023015"/>
    </source>
</evidence>
<dbReference type="InterPro" id="IPR000847">
    <property type="entry name" value="LysR_HTH_N"/>
</dbReference>
<sequence>MELRQLQYFVTVAQHGSFTRAAQLLHLSQPGVSSQIRQLERELGHPLFDRSGRTVRLTPVGEAVLPHARAALAAAAAARRTAQEFGGLRRGHVRLGMVAGAALTPPTELGTFPGLATTLAAFRQEHPGIDFSLTEDTTARMLDALRDGRLDLAVVGLPAPASGREGDDGWSALTGLALHTVLEVPLVAACASGHPLAAGTGPGSADSPGSGSDSGTGPGVPGADRSALPVAELAGHALVSTPRGTGLRTALECALAEAGVDPAVGVEAAAPPQLAELAAHGLGVAVLPDPGPLPGLRVRPLTGPVPRVRIALTWPTGQPASPPTAALVAHLRRAYPGPAAAQAPAPAQAPTGTAAPSAMCSSAAAPSSTSRSSGK</sequence>
<dbReference type="EMBL" id="QVIG01000003">
    <property type="protein sequence ID" value="RGD55780.1"/>
    <property type="molecule type" value="Genomic_DNA"/>
</dbReference>
<feature type="domain" description="HTH lysR-type" evidence="6">
    <location>
        <begin position="1"/>
        <end position="58"/>
    </location>
</feature>
<feature type="compositionally biased region" description="Low complexity" evidence="5">
    <location>
        <begin position="198"/>
        <end position="211"/>
    </location>
</feature>
<name>A0A372ZJZ7_9ACTN</name>
<accession>A0A372ZJZ7</accession>
<comment type="similarity">
    <text evidence="1">Belongs to the LysR transcriptional regulatory family.</text>
</comment>
<gene>
    <name evidence="7" type="ORF">DR950_41475</name>
</gene>
<evidence type="ECO:0000256" key="3">
    <source>
        <dbReference type="ARBA" id="ARBA00023125"/>
    </source>
</evidence>
<dbReference type="SUPFAM" id="SSF46785">
    <property type="entry name" value="Winged helix' DNA-binding domain"/>
    <property type="match status" value="1"/>
</dbReference>
<dbReference type="InterPro" id="IPR036388">
    <property type="entry name" value="WH-like_DNA-bd_sf"/>
</dbReference>
<dbReference type="Pfam" id="PF00126">
    <property type="entry name" value="HTH_1"/>
    <property type="match status" value="1"/>
</dbReference>
<feature type="region of interest" description="Disordered" evidence="5">
    <location>
        <begin position="337"/>
        <end position="375"/>
    </location>
</feature>
<protein>
    <submittedName>
        <fullName evidence="7">LysR family transcriptional regulator</fullName>
    </submittedName>
</protein>
<reference evidence="7 8" key="1">
    <citation type="submission" date="2018-08" db="EMBL/GenBank/DDBJ databases">
        <title>Diversity &amp; Physiological Properties of Lignin-Decomposing Actinobacteria from Soil.</title>
        <authorList>
            <person name="Roh S.G."/>
            <person name="Kim S.B."/>
        </authorList>
    </citation>
    <scope>NUCLEOTIDE SEQUENCE [LARGE SCALE GENOMIC DNA]</scope>
    <source>
        <strain evidence="7 8">MMS17-GH009</strain>
    </source>
</reference>
<dbReference type="GO" id="GO:0003677">
    <property type="term" value="F:DNA binding"/>
    <property type="evidence" value="ECO:0007669"/>
    <property type="project" value="UniProtKB-KW"/>
</dbReference>
<dbReference type="Proteomes" id="UP000263377">
    <property type="component" value="Unassembled WGS sequence"/>
</dbReference>
<proteinExistence type="inferred from homology"/>
<dbReference type="PROSITE" id="PS50931">
    <property type="entry name" value="HTH_LYSR"/>
    <property type="match status" value="1"/>
</dbReference>
<dbReference type="GO" id="GO:0032993">
    <property type="term" value="C:protein-DNA complex"/>
    <property type="evidence" value="ECO:0007669"/>
    <property type="project" value="TreeGrafter"/>
</dbReference>
<dbReference type="Pfam" id="PF03466">
    <property type="entry name" value="LysR_substrate"/>
    <property type="match status" value="2"/>
</dbReference>